<evidence type="ECO:0000256" key="1">
    <source>
        <dbReference type="SAM" id="MobiDB-lite"/>
    </source>
</evidence>
<dbReference type="EMBL" id="BGZL01000009">
    <property type="protein sequence ID" value="GBQ02211.1"/>
    <property type="molecule type" value="Genomic_DNA"/>
</dbReference>
<feature type="region of interest" description="Disordered" evidence="1">
    <location>
        <begin position="77"/>
        <end position="118"/>
    </location>
</feature>
<feature type="region of interest" description="Disordered" evidence="1">
    <location>
        <begin position="28"/>
        <end position="55"/>
    </location>
</feature>
<comment type="caution">
    <text evidence="2">The sequence shown here is derived from an EMBL/GenBank/DDBJ whole genome shotgun (WGS) entry which is preliminary data.</text>
</comment>
<sequence>MSLTSAVRAVAAGAAASVHALSRILHRHGDAPFPGRRLRQPPCNSKELCRTGGAAHAPVTRWEGDLRTIELTYDDMGQERLRRSRHTGAGPNNTSGCADRPPAAHTRHIAGENAPITW</sequence>
<gene>
    <name evidence="2" type="ORF">SSP531S_36680</name>
</gene>
<name>A0A388T250_9ACTN</name>
<evidence type="ECO:0000313" key="2">
    <source>
        <dbReference type="EMBL" id="GBQ02211.1"/>
    </source>
</evidence>
<protein>
    <submittedName>
        <fullName evidence="2">Uncharacterized protein</fullName>
    </submittedName>
</protein>
<evidence type="ECO:0000313" key="3">
    <source>
        <dbReference type="Proteomes" id="UP000265354"/>
    </source>
</evidence>
<proteinExistence type="predicted"/>
<dbReference type="Proteomes" id="UP000265354">
    <property type="component" value="Unassembled WGS sequence"/>
</dbReference>
<organism evidence="2 3">
    <name type="scientific">Streptomyces spongiicola</name>
    <dbReference type="NCBI Taxonomy" id="1690221"/>
    <lineage>
        <taxon>Bacteria</taxon>
        <taxon>Bacillati</taxon>
        <taxon>Actinomycetota</taxon>
        <taxon>Actinomycetes</taxon>
        <taxon>Kitasatosporales</taxon>
        <taxon>Streptomycetaceae</taxon>
        <taxon>Streptomyces</taxon>
    </lineage>
</organism>
<reference evidence="2 3" key="1">
    <citation type="submission" date="2018-07" db="EMBL/GenBank/DDBJ databases">
        <title>Whole Genome Shotgun Sequence of Streptomyces spongiicola strain 531S.</title>
        <authorList>
            <person name="Dohra H."/>
            <person name="Kodani S."/>
        </authorList>
    </citation>
    <scope>NUCLEOTIDE SEQUENCE [LARGE SCALE GENOMIC DNA]</scope>
    <source>
        <strain evidence="2 3">531S</strain>
    </source>
</reference>
<dbReference type="AlphaFoldDB" id="A0A388T250"/>
<accession>A0A388T250</accession>